<dbReference type="GeneID" id="18923071"/>
<sequence length="231" mass="26056">MLRPKELRSDPASQEARIEKLREMCQEASESSVRRAAANKARFDSQFEPHEATGKSRSEIVLYAVGDKVKLRNEAHTKGEPHWFGPFEVLESDGNNVYILMDHRKLLFPHPIGGNRLKAVNIRDLNVGEAWVLPPRLLQEITKEDLRVLKALQVRLKRLVQTQEKAAPSKIKTVGCFASNDLPPPVESALTPEKTPPSPPVPTIVEETVNAEARKDPLLLRRSNRLQLKKT</sequence>
<proteinExistence type="predicted"/>
<accession>F4RNI0</accession>
<protein>
    <submittedName>
        <fullName evidence="2">Uncharacterized protein</fullName>
    </submittedName>
</protein>
<dbReference type="OrthoDB" id="8041940at2759"/>
<dbReference type="VEuPathDB" id="FungiDB:MELLADRAFT_107051"/>
<dbReference type="AlphaFoldDB" id="F4RNI0"/>
<name>F4RNI0_MELLP</name>
<dbReference type="EMBL" id="GL883110">
    <property type="protein sequence ID" value="EGG06094.1"/>
    <property type="molecule type" value="Genomic_DNA"/>
</dbReference>
<dbReference type="InParanoid" id="F4RNI0"/>
<evidence type="ECO:0000313" key="3">
    <source>
        <dbReference type="Proteomes" id="UP000001072"/>
    </source>
</evidence>
<dbReference type="KEGG" id="mlr:MELLADRAFT_107051"/>
<evidence type="ECO:0000313" key="2">
    <source>
        <dbReference type="EMBL" id="EGG06094.1"/>
    </source>
</evidence>
<keyword evidence="3" id="KW-1185">Reference proteome</keyword>
<feature type="region of interest" description="Disordered" evidence="1">
    <location>
        <begin position="184"/>
        <end position="203"/>
    </location>
</feature>
<gene>
    <name evidence="2" type="ORF">MELLADRAFT_107051</name>
</gene>
<organism evidence="3">
    <name type="scientific">Melampsora larici-populina (strain 98AG31 / pathotype 3-4-7)</name>
    <name type="common">Poplar leaf rust fungus</name>
    <dbReference type="NCBI Taxonomy" id="747676"/>
    <lineage>
        <taxon>Eukaryota</taxon>
        <taxon>Fungi</taxon>
        <taxon>Dikarya</taxon>
        <taxon>Basidiomycota</taxon>
        <taxon>Pucciniomycotina</taxon>
        <taxon>Pucciniomycetes</taxon>
        <taxon>Pucciniales</taxon>
        <taxon>Melampsoraceae</taxon>
        <taxon>Melampsora</taxon>
    </lineage>
</organism>
<evidence type="ECO:0000256" key="1">
    <source>
        <dbReference type="SAM" id="MobiDB-lite"/>
    </source>
</evidence>
<reference evidence="3" key="1">
    <citation type="journal article" date="2011" name="Proc. Natl. Acad. Sci. U.S.A.">
        <title>Obligate biotrophy features unraveled by the genomic analysis of rust fungi.</title>
        <authorList>
            <person name="Duplessis S."/>
            <person name="Cuomo C.A."/>
            <person name="Lin Y.-C."/>
            <person name="Aerts A."/>
            <person name="Tisserant E."/>
            <person name="Veneault-Fourrey C."/>
            <person name="Joly D.L."/>
            <person name="Hacquard S."/>
            <person name="Amselem J."/>
            <person name="Cantarel B.L."/>
            <person name="Chiu R."/>
            <person name="Coutinho P.M."/>
            <person name="Feau N."/>
            <person name="Field M."/>
            <person name="Frey P."/>
            <person name="Gelhaye E."/>
            <person name="Goldberg J."/>
            <person name="Grabherr M.G."/>
            <person name="Kodira C.D."/>
            <person name="Kohler A."/>
            <person name="Kuees U."/>
            <person name="Lindquist E.A."/>
            <person name="Lucas S.M."/>
            <person name="Mago R."/>
            <person name="Mauceli E."/>
            <person name="Morin E."/>
            <person name="Murat C."/>
            <person name="Pangilinan J.L."/>
            <person name="Park R."/>
            <person name="Pearson M."/>
            <person name="Quesneville H."/>
            <person name="Rouhier N."/>
            <person name="Sakthikumar S."/>
            <person name="Salamov A.A."/>
            <person name="Schmutz J."/>
            <person name="Selles B."/>
            <person name="Shapiro H."/>
            <person name="Tanguay P."/>
            <person name="Tuskan G.A."/>
            <person name="Henrissat B."/>
            <person name="Van de Peer Y."/>
            <person name="Rouze P."/>
            <person name="Ellis J.G."/>
            <person name="Dodds P.N."/>
            <person name="Schein J.E."/>
            <person name="Zhong S."/>
            <person name="Hamelin R.C."/>
            <person name="Grigoriev I.V."/>
            <person name="Szabo L.J."/>
            <person name="Martin F."/>
        </authorList>
    </citation>
    <scope>NUCLEOTIDE SEQUENCE [LARGE SCALE GENOMIC DNA]</scope>
    <source>
        <strain evidence="3">98AG31 / pathotype 3-4-7</strain>
    </source>
</reference>
<dbReference type="RefSeq" id="XP_007410745.1">
    <property type="nucleotide sequence ID" value="XM_007410683.1"/>
</dbReference>
<dbReference type="HOGENOM" id="CLU_1200056_0_0_1"/>
<dbReference type="STRING" id="747676.F4RNI0"/>
<dbReference type="Proteomes" id="UP000001072">
    <property type="component" value="Unassembled WGS sequence"/>
</dbReference>